<feature type="domain" description="Lambda-like tail fibre protein N-terminal" evidence="2">
    <location>
        <begin position="1"/>
        <end position="134"/>
    </location>
</feature>
<sequence>MSVLISGVLKDGTGKPVQGCTIVLKAKRTTDTVIVNTLASENPDEAGRYSMNVEPGRYAVSLFIEGYPPSYAGDITVYADSPPGTLNYFLGAVSEDDLRPDILKRFEDIAAEINRIAEGVRGDSEQIQQAAHDAAAAADDAKKAAGDSAESERNAQRHAQNAEKKAAQTGQNAAAAASARNDAERFASEARKNAEATASDREATKQDARDAEEAAESVRGFIDAYQAVSTRYSVTDLNGYLASLKISGGACHGLYRYLTASGGINWYFLFLAMYESEGKVFTLADRKTVCEKAITLGIFVPFQTNSSYISGQRIVVGNKLFYVNIPGISGDSVPDVSTVSRGDFVRTGTLVLECLGNTVKEIPESWQWFFVDIDSSLRYPVAPDSTDSYAALWLACIATFADKAWLLEPSGVAGYSRWDVICRVADNNLVSQTGPHNLTRVFQNNRAPGGNQYELYFCQDNAEVYAGLRGLVSLCQLLDDAEAKERYTAALNKIRNGILSLFDPSACRFRTYWGEADYPEQASWQRFVQKDRFSVAPWRFGVLSTHDEIETYGRAVLDALNKSYPELYQNYAGIDEFALSDFFAWAGKVTGSEGAVNVAIKRVQMRRTARVTISDVVSAISVASWGRTPELQVGDFMRINGRSVIGGGDIEFFTHDIRHVTPVDNAQIVVNDLNDNTVLFVDNDSSLSYIQFNLVSGAADGGRLSIAAKNDIARVSFISRGVQIPDVPAQLSSGSSVNFVYNATTKMWYREAVPQILSSKTNLLKKQSDALFVDGAHPVIPKVAIKSLSSNLDTFRSLPDGSRVYALTLEIANPLKKGVVGGIGVFMSALIEPGYLYMDQERRYVPAQYFVNAVSATDSTVTVDVCAVMQGAPWYALNMKTLDEEANAEGGVLPCKLLVKLIVGTTLSQNGMS</sequence>
<evidence type="ECO:0000256" key="1">
    <source>
        <dbReference type="SAM" id="MobiDB-lite"/>
    </source>
</evidence>
<proteinExistence type="predicted"/>
<dbReference type="InterPro" id="IPR013609">
    <property type="entry name" value="Stf-like_N"/>
</dbReference>
<feature type="compositionally biased region" description="Basic and acidic residues" evidence="1">
    <location>
        <begin position="181"/>
        <end position="212"/>
    </location>
</feature>
<dbReference type="InterPro" id="IPR008928">
    <property type="entry name" value="6-hairpin_glycosidase_sf"/>
</dbReference>
<feature type="compositionally biased region" description="Low complexity" evidence="1">
    <location>
        <begin position="167"/>
        <end position="180"/>
    </location>
</feature>
<evidence type="ECO:0000259" key="2">
    <source>
        <dbReference type="Pfam" id="PF08400"/>
    </source>
</evidence>
<dbReference type="SUPFAM" id="SSF48208">
    <property type="entry name" value="Six-hairpin glycosidases"/>
    <property type="match status" value="1"/>
</dbReference>
<accession>A0ABU1C501</accession>
<dbReference type="Proteomes" id="UP001235723">
    <property type="component" value="Unassembled WGS sequence"/>
</dbReference>
<evidence type="ECO:0000313" key="4">
    <source>
        <dbReference type="Proteomes" id="UP001235723"/>
    </source>
</evidence>
<dbReference type="RefSeq" id="WP_309188609.1">
    <property type="nucleotide sequence ID" value="NZ_JAHCRT010000020.1"/>
</dbReference>
<protein>
    <submittedName>
        <fullName evidence="3">Prophage tail fiber N-terminal domain-containing protein</fullName>
    </submittedName>
</protein>
<dbReference type="Gene3D" id="2.60.40.1120">
    <property type="entry name" value="Carboxypeptidase-like, regulatory domain"/>
    <property type="match status" value="1"/>
</dbReference>
<name>A0ABU1C501_9ESCH</name>
<dbReference type="EMBL" id="JAHCRT010000020">
    <property type="protein sequence ID" value="MDQ9295649.1"/>
    <property type="molecule type" value="Genomic_DNA"/>
</dbReference>
<dbReference type="Pfam" id="PF08400">
    <property type="entry name" value="phage_tail_N"/>
    <property type="match status" value="1"/>
</dbReference>
<evidence type="ECO:0000313" key="3">
    <source>
        <dbReference type="EMBL" id="MDQ9295649.1"/>
    </source>
</evidence>
<dbReference type="Gene3D" id="1.10.287.950">
    <property type="entry name" value="Methyl-accepting chemotaxis protein"/>
    <property type="match status" value="1"/>
</dbReference>
<keyword evidence="4" id="KW-1185">Reference proteome</keyword>
<comment type="caution">
    <text evidence="3">The sequence shown here is derived from an EMBL/GenBank/DDBJ whole genome shotgun (WGS) entry which is preliminary data.</text>
</comment>
<gene>
    <name evidence="3" type="ORF">KJE03_19635</name>
</gene>
<organism evidence="3 4">
    <name type="scientific">Escherichia marmotae</name>
    <dbReference type="NCBI Taxonomy" id="1499973"/>
    <lineage>
        <taxon>Bacteria</taxon>
        <taxon>Pseudomonadati</taxon>
        <taxon>Pseudomonadota</taxon>
        <taxon>Gammaproteobacteria</taxon>
        <taxon>Enterobacterales</taxon>
        <taxon>Enterobacteriaceae</taxon>
        <taxon>Escherichia</taxon>
    </lineage>
</organism>
<feature type="compositionally biased region" description="Basic and acidic residues" evidence="1">
    <location>
        <begin position="139"/>
        <end position="166"/>
    </location>
</feature>
<reference evidence="3 4" key="1">
    <citation type="submission" date="2021-05" db="EMBL/GenBank/DDBJ databases">
        <title>Genome sequence of E. marmotae isolates.</title>
        <authorList>
            <person name="Binsker U."/>
            <person name="Hammerl J.A."/>
        </authorList>
    </citation>
    <scope>NUCLEOTIDE SEQUENCE [LARGE SCALE GENOMIC DNA]</scope>
    <source>
        <strain evidence="3 4">21-MO00586</strain>
    </source>
</reference>
<dbReference type="InterPro" id="IPR008969">
    <property type="entry name" value="CarboxyPept-like_regulatory"/>
</dbReference>
<feature type="region of interest" description="Disordered" evidence="1">
    <location>
        <begin position="121"/>
        <end position="212"/>
    </location>
</feature>
<dbReference type="SUPFAM" id="SSF49464">
    <property type="entry name" value="Carboxypeptidase regulatory domain-like"/>
    <property type="match status" value="1"/>
</dbReference>